<keyword evidence="1" id="KW-1133">Transmembrane helix</keyword>
<feature type="transmembrane region" description="Helical" evidence="1">
    <location>
        <begin position="151"/>
        <end position="172"/>
    </location>
</feature>
<dbReference type="OrthoDB" id="9899013at2759"/>
<evidence type="ECO:0000259" key="3">
    <source>
        <dbReference type="PROSITE" id="PS50835"/>
    </source>
</evidence>
<dbReference type="SMART" id="SM00409">
    <property type="entry name" value="IG"/>
    <property type="match status" value="1"/>
</dbReference>
<proteinExistence type="predicted"/>
<dbReference type="KEGG" id="xtr:105945257"/>
<dbReference type="InterPro" id="IPR013783">
    <property type="entry name" value="Ig-like_fold"/>
</dbReference>
<organism evidence="4 5">
    <name type="scientific">Xenopus tropicalis</name>
    <name type="common">Western clawed frog</name>
    <name type="synonym">Silurana tropicalis</name>
    <dbReference type="NCBI Taxonomy" id="8364"/>
    <lineage>
        <taxon>Eukaryota</taxon>
        <taxon>Metazoa</taxon>
        <taxon>Chordata</taxon>
        <taxon>Craniata</taxon>
        <taxon>Vertebrata</taxon>
        <taxon>Euteleostomi</taxon>
        <taxon>Amphibia</taxon>
        <taxon>Batrachia</taxon>
        <taxon>Anura</taxon>
        <taxon>Pipoidea</taxon>
        <taxon>Pipidae</taxon>
        <taxon>Xenopodinae</taxon>
        <taxon>Xenopus</taxon>
        <taxon>Silurana</taxon>
    </lineage>
</organism>
<dbReference type="RefSeq" id="XP_012808225.2">
    <property type="nucleotide sequence ID" value="XM_012952771.3"/>
</dbReference>
<dbReference type="GO" id="GO:0002250">
    <property type="term" value="P:adaptive immune response"/>
    <property type="evidence" value="ECO:0007669"/>
    <property type="project" value="InterPro"/>
</dbReference>
<dbReference type="Gene3D" id="2.60.40.10">
    <property type="entry name" value="Immunoglobulins"/>
    <property type="match status" value="1"/>
</dbReference>
<keyword evidence="1" id="KW-0472">Membrane</keyword>
<dbReference type="PANTHER" id="PTHR15343">
    <property type="entry name" value="CD7"/>
    <property type="match status" value="1"/>
</dbReference>
<dbReference type="InterPro" id="IPR036179">
    <property type="entry name" value="Ig-like_dom_sf"/>
</dbReference>
<dbReference type="GeneID" id="105945257"/>
<dbReference type="InterPro" id="IPR007110">
    <property type="entry name" value="Ig-like_dom"/>
</dbReference>
<dbReference type="OMA" id="DICGAWT"/>
<dbReference type="InterPro" id="IPR013106">
    <property type="entry name" value="Ig_V-set"/>
</dbReference>
<dbReference type="PANTHER" id="PTHR15343:SF0">
    <property type="entry name" value="T-CELL ANTIGEN CD7"/>
    <property type="match status" value="1"/>
</dbReference>
<dbReference type="AlphaFoldDB" id="A0A8J0SBU5"/>
<evidence type="ECO:0000313" key="5">
    <source>
        <dbReference type="RefSeq" id="XP_012808225.2"/>
    </source>
</evidence>
<dbReference type="GO" id="GO:0038023">
    <property type="term" value="F:signaling receptor activity"/>
    <property type="evidence" value="ECO:0007669"/>
    <property type="project" value="InterPro"/>
</dbReference>
<evidence type="ECO:0000256" key="1">
    <source>
        <dbReference type="SAM" id="Phobius"/>
    </source>
</evidence>
<dbReference type="CDD" id="cd00099">
    <property type="entry name" value="IgV"/>
    <property type="match status" value="1"/>
</dbReference>
<evidence type="ECO:0000313" key="4">
    <source>
        <dbReference type="Proteomes" id="UP000008143"/>
    </source>
</evidence>
<dbReference type="SUPFAM" id="SSF48726">
    <property type="entry name" value="Immunoglobulin"/>
    <property type="match status" value="1"/>
</dbReference>
<feature type="chain" id="PRO_5035328938" evidence="2">
    <location>
        <begin position="18"/>
        <end position="206"/>
    </location>
</feature>
<dbReference type="InterPro" id="IPR039090">
    <property type="entry name" value="CD7"/>
</dbReference>
<dbReference type="InterPro" id="IPR003599">
    <property type="entry name" value="Ig_sub"/>
</dbReference>
<evidence type="ECO:0000313" key="6">
    <source>
        <dbReference type="Xenbase" id="XB-GENE-29088559"/>
    </source>
</evidence>
<dbReference type="AGR" id="Xenbase:XB-GENE-29088559"/>
<reference evidence="5" key="1">
    <citation type="submission" date="2025-08" db="UniProtKB">
        <authorList>
            <consortium name="RefSeq"/>
        </authorList>
    </citation>
    <scope>IDENTIFICATION</scope>
    <source>
        <strain evidence="5">Nigerian</strain>
        <tissue evidence="5">Liver and blood</tissue>
    </source>
</reference>
<sequence length="206" mass="22625">MLLISVTLCCLVSLAAPTCLSESAPGGINQHPRHILIQPGGTASISCIATENVKGVNLRNRFTKMLFVNSKSKAFVYNNNTRVNLYGNVNNFTVTIKNVTEEDTGFYLCDGIGPDNKDLCGKWTVLSVAVTAPCNNSSSASDSNKGENLHVILPVVILMYLPVLIFAVYKIYKRSQMKNRRQPLNSVYEDMTKTLRRNTMSSANGN</sequence>
<dbReference type="Pfam" id="PF07686">
    <property type="entry name" value="V-set"/>
    <property type="match status" value="1"/>
</dbReference>
<keyword evidence="2" id="KW-0732">Signal</keyword>
<dbReference type="GO" id="GO:0016020">
    <property type="term" value="C:membrane"/>
    <property type="evidence" value="ECO:0007669"/>
    <property type="project" value="InterPro"/>
</dbReference>
<feature type="signal peptide" evidence="2">
    <location>
        <begin position="1"/>
        <end position="17"/>
    </location>
</feature>
<gene>
    <name evidence="5 6" type="primary">LOC105945257</name>
</gene>
<dbReference type="Proteomes" id="UP000008143">
    <property type="component" value="Chromosome 10"/>
</dbReference>
<accession>A0A8J0SBU5</accession>
<name>A0A8J0SBU5_XENTR</name>
<dbReference type="PROSITE" id="PS50835">
    <property type="entry name" value="IG_LIKE"/>
    <property type="match status" value="1"/>
</dbReference>
<dbReference type="Xenbase" id="XB-GENE-29088559">
    <property type="gene designation" value="LOC105945257"/>
</dbReference>
<feature type="domain" description="Ig-like" evidence="3">
    <location>
        <begin position="17"/>
        <end position="109"/>
    </location>
</feature>
<keyword evidence="1" id="KW-0812">Transmembrane</keyword>
<keyword evidence="4" id="KW-1185">Reference proteome</keyword>
<protein>
    <submittedName>
        <fullName evidence="5">Uncharacterized protein LOC105945257</fullName>
    </submittedName>
</protein>
<evidence type="ECO:0000256" key="2">
    <source>
        <dbReference type="SAM" id="SignalP"/>
    </source>
</evidence>